<evidence type="ECO:0000256" key="6">
    <source>
        <dbReference type="ARBA" id="ARBA00022692"/>
    </source>
</evidence>
<evidence type="ECO:0000256" key="2">
    <source>
        <dbReference type="ARBA" id="ARBA00022448"/>
    </source>
</evidence>
<protein>
    <recommendedName>
        <fullName evidence="11">Sulfate transporter CysZ</fullName>
    </recommendedName>
</protein>
<dbReference type="PANTHER" id="PTHR37468">
    <property type="entry name" value="SULFATE TRANSPORTER CYSZ"/>
    <property type="match status" value="1"/>
</dbReference>
<comment type="caution">
    <text evidence="12">The sequence shown here is derived from an EMBL/GenBank/DDBJ whole genome shotgun (WGS) entry which is preliminary data.</text>
</comment>
<keyword evidence="9 11" id="KW-0472">Membrane</keyword>
<dbReference type="InterPro" id="IPR050480">
    <property type="entry name" value="CysZ-like"/>
</dbReference>
<keyword evidence="7 11" id="KW-1133">Transmembrane helix</keyword>
<dbReference type="Proteomes" id="UP001589814">
    <property type="component" value="Unassembled WGS sequence"/>
</dbReference>
<evidence type="ECO:0000256" key="7">
    <source>
        <dbReference type="ARBA" id="ARBA00022989"/>
    </source>
</evidence>
<keyword evidence="4 11" id="KW-0997">Cell inner membrane</keyword>
<evidence type="ECO:0000256" key="3">
    <source>
        <dbReference type="ARBA" id="ARBA00022475"/>
    </source>
</evidence>
<dbReference type="InterPro" id="IPR022985">
    <property type="entry name" value="Sulfate_CysZ"/>
</dbReference>
<keyword evidence="5 11" id="KW-0028">Amino-acid biosynthesis</keyword>
<dbReference type="InterPro" id="IPR059112">
    <property type="entry name" value="CysZ/EI24"/>
</dbReference>
<organism evidence="12 13">
    <name type="scientific">Kushneria aurantia</name>
    <dbReference type="NCBI Taxonomy" id="504092"/>
    <lineage>
        <taxon>Bacteria</taxon>
        <taxon>Pseudomonadati</taxon>
        <taxon>Pseudomonadota</taxon>
        <taxon>Gammaproteobacteria</taxon>
        <taxon>Oceanospirillales</taxon>
        <taxon>Halomonadaceae</taxon>
        <taxon>Kushneria</taxon>
    </lineage>
</organism>
<evidence type="ECO:0000256" key="1">
    <source>
        <dbReference type="ARBA" id="ARBA00004141"/>
    </source>
</evidence>
<evidence type="ECO:0000256" key="11">
    <source>
        <dbReference type="HAMAP-Rule" id="MF_00468"/>
    </source>
</evidence>
<evidence type="ECO:0000256" key="10">
    <source>
        <dbReference type="ARBA" id="ARBA00023192"/>
    </source>
</evidence>
<dbReference type="EMBL" id="JBHLVX010000013">
    <property type="protein sequence ID" value="MFC0267181.1"/>
    <property type="molecule type" value="Genomic_DNA"/>
</dbReference>
<evidence type="ECO:0000256" key="5">
    <source>
        <dbReference type="ARBA" id="ARBA00022605"/>
    </source>
</evidence>
<evidence type="ECO:0000256" key="4">
    <source>
        <dbReference type="ARBA" id="ARBA00022519"/>
    </source>
</evidence>
<comment type="subcellular location">
    <subcellularLocation>
        <location evidence="11">Cell inner membrane</location>
        <topology evidence="11">Multi-pass membrane protein</topology>
    </subcellularLocation>
    <subcellularLocation>
        <location evidence="1">Membrane</location>
        <topology evidence="1">Multi-pass membrane protein</topology>
    </subcellularLocation>
</comment>
<dbReference type="RefSeq" id="WP_019950028.1">
    <property type="nucleotide sequence ID" value="NZ_JBHLVX010000013.1"/>
</dbReference>
<accession>A0ABV6G0M2</accession>
<comment type="function">
    <text evidence="11">High affinity, high specificity proton-dependent sulfate transporter, which mediates sulfate uptake. Provides the sulfur source for the cysteine synthesis pathway.</text>
</comment>
<keyword evidence="8 11" id="KW-0764">Sulfate transport</keyword>
<reference evidence="12 13" key="1">
    <citation type="submission" date="2024-09" db="EMBL/GenBank/DDBJ databases">
        <authorList>
            <person name="Sun Q."/>
            <person name="Mori K."/>
        </authorList>
    </citation>
    <scope>NUCLEOTIDE SEQUENCE [LARGE SCALE GENOMIC DNA]</scope>
    <source>
        <strain evidence="12 13">CCM 7415</strain>
    </source>
</reference>
<feature type="transmembrane region" description="Helical" evidence="11">
    <location>
        <begin position="208"/>
        <end position="231"/>
    </location>
</feature>
<dbReference type="NCBIfam" id="NF003433">
    <property type="entry name" value="PRK04949.1"/>
    <property type="match status" value="1"/>
</dbReference>
<sequence>MVYAVSALSRGVSMVLEPGLRRYVFVPLLVNLVIYAALFALVIERFSGWVDYWMAAIPGWLGWLEWLIWPLVIVSLLLVLAFTFTRLATLIAAPFYGFLAEKVEQRLSGQSESIDERSLWRQGIDSLRRELQKIAWMLPRVLLLVLIGFVPGLNILAPPGWALFSIWSMSIQYLDYPMDNNGVSFAEMRRRLTLRWWSTLTFGGVVSALIWIPVVNLLVMPAAVAAGVIVWRRDYRALPAPHRH</sequence>
<keyword evidence="2 11" id="KW-0813">Transport</keyword>
<keyword evidence="13" id="KW-1185">Reference proteome</keyword>
<dbReference type="HAMAP" id="MF_00468">
    <property type="entry name" value="CysZ"/>
    <property type="match status" value="1"/>
</dbReference>
<evidence type="ECO:0000313" key="12">
    <source>
        <dbReference type="EMBL" id="MFC0267181.1"/>
    </source>
</evidence>
<comment type="similarity">
    <text evidence="11">Belongs to the CysZ family.</text>
</comment>
<feature type="transmembrane region" description="Helical" evidence="11">
    <location>
        <begin position="23"/>
        <end position="43"/>
    </location>
</feature>
<evidence type="ECO:0000256" key="8">
    <source>
        <dbReference type="ARBA" id="ARBA00023032"/>
    </source>
</evidence>
<proteinExistence type="inferred from homology"/>
<dbReference type="PANTHER" id="PTHR37468:SF1">
    <property type="entry name" value="SULFATE TRANSPORTER CYSZ"/>
    <property type="match status" value="1"/>
</dbReference>
<keyword evidence="6 11" id="KW-0812">Transmembrane</keyword>
<evidence type="ECO:0000256" key="9">
    <source>
        <dbReference type="ARBA" id="ARBA00023136"/>
    </source>
</evidence>
<feature type="transmembrane region" description="Helical" evidence="11">
    <location>
        <begin position="63"/>
        <end position="84"/>
    </location>
</feature>
<keyword evidence="3 11" id="KW-1003">Cell membrane</keyword>
<evidence type="ECO:0000313" key="13">
    <source>
        <dbReference type="Proteomes" id="UP001589814"/>
    </source>
</evidence>
<dbReference type="Pfam" id="PF07264">
    <property type="entry name" value="EI24"/>
    <property type="match status" value="1"/>
</dbReference>
<keyword evidence="10 11" id="KW-0198">Cysteine biosynthesis</keyword>
<gene>
    <name evidence="11 12" type="primary">cysZ</name>
    <name evidence="12" type="ORF">ACFFHW_04045</name>
</gene>
<feature type="transmembrane region" description="Helical" evidence="11">
    <location>
        <begin position="137"/>
        <end position="157"/>
    </location>
</feature>
<name>A0ABV6G0M2_9GAMM</name>